<keyword evidence="3" id="KW-1185">Reference proteome</keyword>
<feature type="region of interest" description="Disordered" evidence="1">
    <location>
        <begin position="77"/>
        <end position="108"/>
    </location>
</feature>
<sequence>MDEQSLEQRLHRASNAGSGELDRTCEAAAHESINAGEQPPFEVDSADFAGDDPSLITAYRHWLRLIELPTMDTAAPGAANDWNGASPMNAVPRTGNTAPETRPRPSAR</sequence>
<feature type="region of interest" description="Disordered" evidence="1">
    <location>
        <begin position="1"/>
        <end position="41"/>
    </location>
</feature>
<dbReference type="AlphaFoldDB" id="A0A839XXN5"/>
<gene>
    <name evidence="2" type="ORF">FB384_003680</name>
</gene>
<feature type="compositionally biased region" description="Basic and acidic residues" evidence="1">
    <location>
        <begin position="20"/>
        <end position="29"/>
    </location>
</feature>
<name>A0A839XXN5_9PSEU</name>
<dbReference type="Proteomes" id="UP000564573">
    <property type="component" value="Unassembled WGS sequence"/>
</dbReference>
<evidence type="ECO:0000256" key="1">
    <source>
        <dbReference type="SAM" id="MobiDB-lite"/>
    </source>
</evidence>
<protein>
    <submittedName>
        <fullName evidence="2">Uncharacterized protein</fullName>
    </submittedName>
</protein>
<evidence type="ECO:0000313" key="3">
    <source>
        <dbReference type="Proteomes" id="UP000564573"/>
    </source>
</evidence>
<comment type="caution">
    <text evidence="2">The sequence shown here is derived from an EMBL/GenBank/DDBJ whole genome shotgun (WGS) entry which is preliminary data.</text>
</comment>
<evidence type="ECO:0000313" key="2">
    <source>
        <dbReference type="EMBL" id="MBB3664776.1"/>
    </source>
</evidence>
<feature type="compositionally biased region" description="Basic and acidic residues" evidence="1">
    <location>
        <begin position="1"/>
        <end position="10"/>
    </location>
</feature>
<reference evidence="2 3" key="1">
    <citation type="submission" date="2020-08" db="EMBL/GenBank/DDBJ databases">
        <title>Sequencing the genomes of 1000 actinobacteria strains.</title>
        <authorList>
            <person name="Klenk H.-P."/>
        </authorList>
    </citation>
    <scope>NUCLEOTIDE SEQUENCE [LARGE SCALE GENOMIC DNA]</scope>
    <source>
        <strain evidence="2 3">DSM 45267</strain>
    </source>
</reference>
<dbReference type="RefSeq" id="WP_183784706.1">
    <property type="nucleotide sequence ID" value="NZ_JACIBS010000001.1"/>
</dbReference>
<organism evidence="2 3">
    <name type="scientific">Prauserella sediminis</name>
    <dbReference type="NCBI Taxonomy" id="577680"/>
    <lineage>
        <taxon>Bacteria</taxon>
        <taxon>Bacillati</taxon>
        <taxon>Actinomycetota</taxon>
        <taxon>Actinomycetes</taxon>
        <taxon>Pseudonocardiales</taxon>
        <taxon>Pseudonocardiaceae</taxon>
        <taxon>Prauserella</taxon>
        <taxon>Prauserella salsuginis group</taxon>
    </lineage>
</organism>
<proteinExistence type="predicted"/>
<dbReference type="EMBL" id="JACIBS010000001">
    <property type="protein sequence ID" value="MBB3664776.1"/>
    <property type="molecule type" value="Genomic_DNA"/>
</dbReference>
<accession>A0A839XXN5</accession>